<accession>A0A6A4ID20</accession>
<evidence type="ECO:0000259" key="9">
    <source>
        <dbReference type="PROSITE" id="PS51263"/>
    </source>
</evidence>
<feature type="compositionally biased region" description="Basic residues" evidence="8">
    <location>
        <begin position="334"/>
        <end position="344"/>
    </location>
</feature>
<dbReference type="AlphaFoldDB" id="A0A6A4ID20"/>
<keyword evidence="4" id="KW-0677">Repeat</keyword>
<dbReference type="Proteomes" id="UP000799118">
    <property type="component" value="Unassembled WGS sequence"/>
</dbReference>
<evidence type="ECO:0000256" key="2">
    <source>
        <dbReference type="ARBA" id="ARBA00009557"/>
    </source>
</evidence>
<dbReference type="SMART" id="SM00102">
    <property type="entry name" value="ADF"/>
    <property type="match status" value="2"/>
</dbReference>
<dbReference type="Pfam" id="PF00241">
    <property type="entry name" value="Cofilin_ADF"/>
    <property type="match status" value="2"/>
</dbReference>
<gene>
    <name evidence="10" type="ORF">BT96DRAFT_963396</name>
</gene>
<dbReference type="EMBL" id="ML769400">
    <property type="protein sequence ID" value="KAE9406694.1"/>
    <property type="molecule type" value="Genomic_DNA"/>
</dbReference>
<dbReference type="CDD" id="cd11284">
    <property type="entry name" value="ADF_Twf-C_like"/>
    <property type="match status" value="1"/>
</dbReference>
<sequence length="344" mass="36672">MSATSGIGVSQDLSSQFSSAVSIQNESLVHDQSIPIEGSLIDDLAKLQDILLDDVPAYILTKLDDPSTEWLVIYYVPDSAKVRDKMLYASSRASLLKSLGSTSFADSLFATSKADLTPEAYNAHLKHMAAPKPLSAREQEIADIRAAERVNAPAYEGSRARTSIVGTGVGLNWTAEVENAVEELGRGEEGSIVTVSIDTGSETLVLSSASSATIDSFKSSLPASEPCYAFFAWPHNYTDPPRREILFIYSCPSSSPVKHRMVYSSGSSGVFQAAKTLLASSSSHLNARKIETSDPAELDEAYLKSELGFNATSAASEGVSAAAKAPLGDNARFAKPRGPARKRP</sequence>
<evidence type="ECO:0000313" key="10">
    <source>
        <dbReference type="EMBL" id="KAE9406694.1"/>
    </source>
</evidence>
<keyword evidence="3" id="KW-0963">Cytoplasm</keyword>
<feature type="domain" description="ADF-H" evidence="9">
    <location>
        <begin position="1"/>
        <end position="126"/>
    </location>
</feature>
<dbReference type="InterPro" id="IPR029006">
    <property type="entry name" value="ADF-H/Gelsolin-like_dom_sf"/>
</dbReference>
<dbReference type="PANTHER" id="PTHR13759:SF1">
    <property type="entry name" value="TWINFILIN"/>
    <property type="match status" value="1"/>
</dbReference>
<reference evidence="10" key="1">
    <citation type="journal article" date="2019" name="Environ. Microbiol.">
        <title>Fungal ecological strategies reflected in gene transcription - a case study of two litter decomposers.</title>
        <authorList>
            <person name="Barbi F."/>
            <person name="Kohler A."/>
            <person name="Barry K."/>
            <person name="Baskaran P."/>
            <person name="Daum C."/>
            <person name="Fauchery L."/>
            <person name="Ihrmark K."/>
            <person name="Kuo A."/>
            <person name="LaButti K."/>
            <person name="Lipzen A."/>
            <person name="Morin E."/>
            <person name="Grigoriev I.V."/>
            <person name="Henrissat B."/>
            <person name="Lindahl B."/>
            <person name="Martin F."/>
        </authorList>
    </citation>
    <scope>NUCLEOTIDE SEQUENCE</scope>
    <source>
        <strain evidence="10">JB14</strain>
    </source>
</reference>
<dbReference type="InterPro" id="IPR028458">
    <property type="entry name" value="Twinfilin"/>
</dbReference>
<evidence type="ECO:0000256" key="6">
    <source>
        <dbReference type="ARBA" id="ARBA00023212"/>
    </source>
</evidence>
<dbReference type="CDD" id="cd11285">
    <property type="entry name" value="ADF_Twf-N_like"/>
    <property type="match status" value="1"/>
</dbReference>
<keyword evidence="11" id="KW-1185">Reference proteome</keyword>
<dbReference type="GO" id="GO:0051016">
    <property type="term" value="P:barbed-end actin filament capping"/>
    <property type="evidence" value="ECO:0007669"/>
    <property type="project" value="TreeGrafter"/>
</dbReference>
<evidence type="ECO:0000256" key="3">
    <source>
        <dbReference type="ARBA" id="ARBA00022490"/>
    </source>
</evidence>
<dbReference type="GO" id="GO:0030042">
    <property type="term" value="P:actin filament depolymerization"/>
    <property type="evidence" value="ECO:0007669"/>
    <property type="project" value="TreeGrafter"/>
</dbReference>
<organism evidence="10 11">
    <name type="scientific">Gymnopus androsaceus JB14</name>
    <dbReference type="NCBI Taxonomy" id="1447944"/>
    <lineage>
        <taxon>Eukaryota</taxon>
        <taxon>Fungi</taxon>
        <taxon>Dikarya</taxon>
        <taxon>Basidiomycota</taxon>
        <taxon>Agaricomycotina</taxon>
        <taxon>Agaricomycetes</taxon>
        <taxon>Agaricomycetidae</taxon>
        <taxon>Agaricales</taxon>
        <taxon>Marasmiineae</taxon>
        <taxon>Omphalotaceae</taxon>
        <taxon>Gymnopus</taxon>
    </lineage>
</organism>
<dbReference type="GO" id="GO:0005884">
    <property type="term" value="C:actin filament"/>
    <property type="evidence" value="ECO:0007669"/>
    <property type="project" value="TreeGrafter"/>
</dbReference>
<dbReference type="GO" id="GO:0003785">
    <property type="term" value="F:actin monomer binding"/>
    <property type="evidence" value="ECO:0007669"/>
    <property type="project" value="TreeGrafter"/>
</dbReference>
<keyword evidence="6" id="KW-0206">Cytoskeleton</keyword>
<dbReference type="Gene3D" id="3.40.20.10">
    <property type="entry name" value="Severin"/>
    <property type="match status" value="2"/>
</dbReference>
<evidence type="ECO:0000256" key="1">
    <source>
        <dbReference type="ARBA" id="ARBA00004245"/>
    </source>
</evidence>
<evidence type="ECO:0000313" key="11">
    <source>
        <dbReference type="Proteomes" id="UP000799118"/>
    </source>
</evidence>
<comment type="similarity">
    <text evidence="2">Belongs to the actin-binding proteins ADF family. Twinfilin subfamily.</text>
</comment>
<dbReference type="GO" id="GO:0005737">
    <property type="term" value="C:cytoplasm"/>
    <property type="evidence" value="ECO:0007669"/>
    <property type="project" value="TreeGrafter"/>
</dbReference>
<dbReference type="SUPFAM" id="SSF55753">
    <property type="entry name" value="Actin depolymerizing proteins"/>
    <property type="match status" value="2"/>
</dbReference>
<proteinExistence type="inferred from homology"/>
<evidence type="ECO:0000256" key="7">
    <source>
        <dbReference type="ARBA" id="ARBA00038532"/>
    </source>
</evidence>
<comment type="subunit">
    <text evidence="7">Interacts with G-actin; ADP-actin form.</text>
</comment>
<evidence type="ECO:0000256" key="4">
    <source>
        <dbReference type="ARBA" id="ARBA00022737"/>
    </source>
</evidence>
<keyword evidence="5" id="KW-0009">Actin-binding</keyword>
<dbReference type="GO" id="GO:0051015">
    <property type="term" value="F:actin filament binding"/>
    <property type="evidence" value="ECO:0007669"/>
    <property type="project" value="TreeGrafter"/>
</dbReference>
<feature type="domain" description="ADF-H" evidence="9">
    <location>
        <begin position="168"/>
        <end position="308"/>
    </location>
</feature>
<evidence type="ECO:0000256" key="8">
    <source>
        <dbReference type="SAM" id="MobiDB-lite"/>
    </source>
</evidence>
<comment type="subcellular location">
    <subcellularLocation>
        <location evidence="1">Cytoplasm</location>
        <location evidence="1">Cytoskeleton</location>
    </subcellularLocation>
</comment>
<name>A0A6A4ID20_9AGAR</name>
<feature type="region of interest" description="Disordered" evidence="8">
    <location>
        <begin position="320"/>
        <end position="344"/>
    </location>
</feature>
<dbReference type="InterPro" id="IPR002108">
    <property type="entry name" value="ADF-H"/>
</dbReference>
<evidence type="ECO:0000256" key="5">
    <source>
        <dbReference type="ARBA" id="ARBA00023203"/>
    </source>
</evidence>
<dbReference type="OrthoDB" id="10006997at2759"/>
<dbReference type="PROSITE" id="PS51263">
    <property type="entry name" value="ADF_H"/>
    <property type="match status" value="2"/>
</dbReference>
<protein>
    <submittedName>
        <fullName evidence="10">Actin depolymerizing protein</fullName>
    </submittedName>
</protein>
<dbReference type="PANTHER" id="PTHR13759">
    <property type="entry name" value="TWINFILIN"/>
    <property type="match status" value="1"/>
</dbReference>